<dbReference type="InterPro" id="IPR023234">
    <property type="entry name" value="NarG-like_domain"/>
</dbReference>
<feature type="transmembrane region" description="Helical" evidence="9">
    <location>
        <begin position="180"/>
        <end position="202"/>
    </location>
</feature>
<evidence type="ECO:0000256" key="8">
    <source>
        <dbReference type="ARBA" id="ARBA00023136"/>
    </source>
</evidence>
<sequence>MLDTLIFVVLPYAAIALALFVTPYRYFKNRLDWSAFSTQFLERRKLYWGSIPWHYGVVIVLAGHLIGFLFPSAVQSALSNFSMLIVLESIALALGLLALVGSVILLIRRASGIVRAVTSYSDWIVLLLVLNQAITGVYMGVFARWGMEWYLYTAVPWLYSLLTLNPQIGYVSELPLVFKLHVAGAFLILAVLPFTKFVHFLFLPLDFLKDPPLLYRWASRKEKKVAIEETKRS</sequence>
<dbReference type="eggNOG" id="arCOG02194">
    <property type="taxonomic scope" value="Archaea"/>
</dbReference>
<evidence type="ECO:0000256" key="3">
    <source>
        <dbReference type="ARBA" id="ARBA00022475"/>
    </source>
</evidence>
<feature type="transmembrane region" description="Helical" evidence="9">
    <location>
        <begin position="82"/>
        <end position="107"/>
    </location>
</feature>
<feature type="transmembrane region" description="Helical" evidence="9">
    <location>
        <begin position="46"/>
        <end position="70"/>
    </location>
</feature>
<organism evidence="11 12">
    <name type="scientific">Ferroglobus placidus (strain DSM 10642 / AEDII12DO)</name>
    <dbReference type="NCBI Taxonomy" id="589924"/>
    <lineage>
        <taxon>Archaea</taxon>
        <taxon>Methanobacteriati</taxon>
        <taxon>Methanobacteriota</taxon>
        <taxon>Archaeoglobi</taxon>
        <taxon>Archaeoglobales</taxon>
        <taxon>Archaeoglobaceae</taxon>
        <taxon>Ferroglobus</taxon>
    </lineage>
</organism>
<dbReference type="OrthoDB" id="27932at2157"/>
<dbReference type="STRING" id="589924.Ferp_0314"/>
<evidence type="ECO:0000256" key="4">
    <source>
        <dbReference type="ARBA" id="ARBA00022692"/>
    </source>
</evidence>
<evidence type="ECO:0000313" key="11">
    <source>
        <dbReference type="EMBL" id="ADC64494.1"/>
    </source>
</evidence>
<evidence type="ECO:0000256" key="1">
    <source>
        <dbReference type="ARBA" id="ARBA00004651"/>
    </source>
</evidence>
<dbReference type="InterPro" id="IPR051936">
    <property type="entry name" value="Heme-iron_electron_transfer"/>
</dbReference>
<feature type="domain" description="NarG-like" evidence="10">
    <location>
        <begin position="3"/>
        <end position="217"/>
    </location>
</feature>
<keyword evidence="2" id="KW-0813">Transport</keyword>
<dbReference type="PANTHER" id="PTHR30598">
    <property type="entry name" value="NITRATE REDUCTASE PRIVATE CHAPERONE, REDOX ENZYME MATURATION PROTEIN REMP FAMILY"/>
    <property type="match status" value="1"/>
</dbReference>
<keyword evidence="5" id="KW-0249">Electron transport</keyword>
<dbReference type="InterPro" id="IPR036197">
    <property type="entry name" value="NarG-like_sf"/>
</dbReference>
<keyword evidence="6 9" id="KW-1133">Transmembrane helix</keyword>
<dbReference type="GeneID" id="8777812"/>
<keyword evidence="8 9" id="KW-0472">Membrane</keyword>
<dbReference type="Gene3D" id="1.20.950.20">
    <property type="entry name" value="Transmembrane di-heme cytochromes, Chain C"/>
    <property type="match status" value="1"/>
</dbReference>
<dbReference type="KEGG" id="fpl:Ferp_0314"/>
<dbReference type="AlphaFoldDB" id="D3S2G4"/>
<dbReference type="PaxDb" id="589924-Ferp_0314"/>
<evidence type="ECO:0000256" key="2">
    <source>
        <dbReference type="ARBA" id="ARBA00022448"/>
    </source>
</evidence>
<reference evidence="12" key="1">
    <citation type="submission" date="2010-02" db="EMBL/GenBank/DDBJ databases">
        <title>Complete sequence of Ferroglobus placidus DSM 10642.</title>
        <authorList>
            <consortium name="US DOE Joint Genome Institute"/>
            <person name="Lucas S."/>
            <person name="Copeland A."/>
            <person name="Lapidus A."/>
            <person name="Cheng J.-F."/>
            <person name="Bruce D."/>
            <person name="Goodwin L."/>
            <person name="Pitluck S."/>
            <person name="Saunders E."/>
            <person name="Brettin T."/>
            <person name="Detter J.C."/>
            <person name="Han C."/>
            <person name="Tapia R."/>
            <person name="Larimer F."/>
            <person name="Land M."/>
            <person name="Hauser L."/>
            <person name="Kyrpides N."/>
            <person name="Ivanova N."/>
            <person name="Holmes D."/>
            <person name="Lovley D."/>
            <person name="Kyrpides N."/>
            <person name="Anderson I.J."/>
            <person name="Woyke T."/>
        </authorList>
    </citation>
    <scope>NUCLEOTIDE SEQUENCE [LARGE SCALE GENOMIC DNA]</scope>
    <source>
        <strain evidence="12">DSM 10642 / AEDII12DO</strain>
    </source>
</reference>
<dbReference type="Proteomes" id="UP000002613">
    <property type="component" value="Chromosome"/>
</dbReference>
<name>D3S2G4_FERPA</name>
<dbReference type="GO" id="GO:0008940">
    <property type="term" value="F:nitrate reductase activity"/>
    <property type="evidence" value="ECO:0007669"/>
    <property type="project" value="TreeGrafter"/>
</dbReference>
<protein>
    <submittedName>
        <fullName evidence="11">Nitrate reductase gamma subunit</fullName>
    </submittedName>
</protein>
<feature type="transmembrane region" description="Helical" evidence="9">
    <location>
        <begin position="119"/>
        <end position="143"/>
    </location>
</feature>
<dbReference type="GO" id="GO:0020037">
    <property type="term" value="F:heme binding"/>
    <property type="evidence" value="ECO:0007669"/>
    <property type="project" value="TreeGrafter"/>
</dbReference>
<evidence type="ECO:0000259" key="10">
    <source>
        <dbReference type="Pfam" id="PF02665"/>
    </source>
</evidence>
<keyword evidence="7" id="KW-0560">Oxidoreductase</keyword>
<dbReference type="GO" id="GO:0019645">
    <property type="term" value="P:anaerobic electron transport chain"/>
    <property type="evidence" value="ECO:0007669"/>
    <property type="project" value="TreeGrafter"/>
</dbReference>
<keyword evidence="12" id="KW-1185">Reference proteome</keyword>
<keyword evidence="3" id="KW-1003">Cell membrane</keyword>
<evidence type="ECO:0000256" key="9">
    <source>
        <dbReference type="SAM" id="Phobius"/>
    </source>
</evidence>
<keyword evidence="4 9" id="KW-0812">Transmembrane</keyword>
<dbReference type="GO" id="GO:0009055">
    <property type="term" value="F:electron transfer activity"/>
    <property type="evidence" value="ECO:0007669"/>
    <property type="project" value="TreeGrafter"/>
</dbReference>
<dbReference type="RefSeq" id="WP_012964841.1">
    <property type="nucleotide sequence ID" value="NC_013849.1"/>
</dbReference>
<feature type="transmembrane region" description="Helical" evidence="9">
    <location>
        <begin position="6"/>
        <end position="26"/>
    </location>
</feature>
<comment type="subcellular location">
    <subcellularLocation>
        <location evidence="1">Cell membrane</location>
        <topology evidence="1">Multi-pass membrane protein</topology>
    </subcellularLocation>
</comment>
<reference evidence="11 12" key="2">
    <citation type="journal article" date="2011" name="Stand. Genomic Sci.">
        <title>Complete genome sequence of Ferroglobus placidus AEDII12DO.</title>
        <authorList>
            <person name="Anderson I."/>
            <person name="Risso C."/>
            <person name="Holmes D."/>
            <person name="Lucas S."/>
            <person name="Copeland A."/>
            <person name="Lapidus A."/>
            <person name="Cheng J.F."/>
            <person name="Bruce D."/>
            <person name="Goodwin L."/>
            <person name="Pitluck S."/>
            <person name="Saunders E."/>
            <person name="Brettin T."/>
            <person name="Detter J.C."/>
            <person name="Han C."/>
            <person name="Tapia R."/>
            <person name="Larimer F."/>
            <person name="Land M."/>
            <person name="Hauser L."/>
            <person name="Woyke T."/>
            <person name="Lovley D."/>
            <person name="Kyrpides N."/>
            <person name="Ivanova N."/>
        </authorList>
    </citation>
    <scope>NUCLEOTIDE SEQUENCE [LARGE SCALE GENOMIC DNA]</scope>
    <source>
        <strain evidence="12">DSM 10642 / AEDII12DO</strain>
    </source>
</reference>
<evidence type="ECO:0000256" key="6">
    <source>
        <dbReference type="ARBA" id="ARBA00022989"/>
    </source>
</evidence>
<evidence type="ECO:0000256" key="7">
    <source>
        <dbReference type="ARBA" id="ARBA00023002"/>
    </source>
</evidence>
<dbReference type="HOGENOM" id="CLU_092378_0_0_2"/>
<dbReference type="SUPFAM" id="SSF103501">
    <property type="entry name" value="Respiratory nitrate reductase 1 gamma chain"/>
    <property type="match status" value="1"/>
</dbReference>
<dbReference type="PANTHER" id="PTHR30598:SF3">
    <property type="entry name" value="RESPIRATORY NITRATE REDUCTASE 1 GAMMA CHAIN"/>
    <property type="match status" value="1"/>
</dbReference>
<evidence type="ECO:0000313" key="12">
    <source>
        <dbReference type="Proteomes" id="UP000002613"/>
    </source>
</evidence>
<feature type="transmembrane region" description="Helical" evidence="9">
    <location>
        <begin position="149"/>
        <end position="168"/>
    </location>
</feature>
<dbReference type="Pfam" id="PF02665">
    <property type="entry name" value="Nitrate_red_gam"/>
    <property type="match status" value="1"/>
</dbReference>
<evidence type="ECO:0000256" key="5">
    <source>
        <dbReference type="ARBA" id="ARBA00022982"/>
    </source>
</evidence>
<proteinExistence type="predicted"/>
<accession>D3S2G4</accession>
<gene>
    <name evidence="11" type="ordered locus">Ferp_0314</name>
</gene>
<dbReference type="GO" id="GO:0005886">
    <property type="term" value="C:plasma membrane"/>
    <property type="evidence" value="ECO:0007669"/>
    <property type="project" value="UniProtKB-SubCell"/>
</dbReference>
<dbReference type="EMBL" id="CP001899">
    <property type="protein sequence ID" value="ADC64494.1"/>
    <property type="molecule type" value="Genomic_DNA"/>
</dbReference>